<sequence length="107" mass="11236">MTLDPPALQPDPAPDQALACRPGCGACCIAPSISSAIPGMPHGKPAGVHCVQLDDALRCRVFGQPGRPAVCRQLRPALEMCGPVADNGVHAMRYLAQLERATRTRPA</sequence>
<dbReference type="Proteomes" id="UP000589716">
    <property type="component" value="Unassembled WGS sequence"/>
</dbReference>
<dbReference type="PANTHER" id="PTHR36931">
    <property type="entry name" value="UPF0153 PROTEIN YEIW"/>
    <property type="match status" value="1"/>
</dbReference>
<reference evidence="1 2" key="1">
    <citation type="submission" date="2020-07" db="EMBL/GenBank/DDBJ databases">
        <authorList>
            <person name="Maaloum M."/>
        </authorList>
    </citation>
    <scope>NUCLEOTIDE SEQUENCE [LARGE SCALE GENOMIC DNA]</scope>
    <source>
        <strain evidence="1 2">GCS-AN-3</strain>
    </source>
</reference>
<accession>A0A853IWD1</accession>
<dbReference type="PANTHER" id="PTHR36931:SF1">
    <property type="entry name" value="UPF0153 PROTEIN YEIW"/>
    <property type="match status" value="1"/>
</dbReference>
<evidence type="ECO:0000313" key="2">
    <source>
        <dbReference type="Proteomes" id="UP000589716"/>
    </source>
</evidence>
<protein>
    <submittedName>
        <fullName evidence="1">YkgJ family cysteine cluster protein</fullName>
    </submittedName>
</protein>
<dbReference type="EMBL" id="JACCKX010000001">
    <property type="protein sequence ID" value="NZA01997.1"/>
    <property type="molecule type" value="Genomic_DNA"/>
</dbReference>
<proteinExistence type="predicted"/>
<name>A0A853IWD1_9BURK</name>
<keyword evidence="2" id="KW-1185">Reference proteome</keyword>
<dbReference type="InterPro" id="IPR052572">
    <property type="entry name" value="UPF0153_domain"/>
</dbReference>
<comment type="caution">
    <text evidence="1">The sequence shown here is derived from an EMBL/GenBank/DDBJ whole genome shotgun (WGS) entry which is preliminary data.</text>
</comment>
<dbReference type="AlphaFoldDB" id="A0A853IWD1"/>
<dbReference type="Pfam" id="PF03692">
    <property type="entry name" value="CxxCxxCC"/>
    <property type="match status" value="1"/>
</dbReference>
<dbReference type="InterPro" id="IPR005358">
    <property type="entry name" value="Puta_zinc/iron-chelating_dom"/>
</dbReference>
<organism evidence="1 2">
    <name type="scientific">Ottowia beijingensis</name>
    <dbReference type="NCBI Taxonomy" id="1207057"/>
    <lineage>
        <taxon>Bacteria</taxon>
        <taxon>Pseudomonadati</taxon>
        <taxon>Pseudomonadota</taxon>
        <taxon>Betaproteobacteria</taxon>
        <taxon>Burkholderiales</taxon>
        <taxon>Comamonadaceae</taxon>
        <taxon>Ottowia</taxon>
    </lineage>
</organism>
<gene>
    <name evidence="1" type="ORF">H0I39_09955</name>
</gene>
<evidence type="ECO:0000313" key="1">
    <source>
        <dbReference type="EMBL" id="NZA01997.1"/>
    </source>
</evidence>
<dbReference type="RefSeq" id="WP_180550382.1">
    <property type="nucleotide sequence ID" value="NZ_JACCKX010000001.1"/>
</dbReference>